<gene>
    <name evidence="1" type="ORF">BN2458_PEG0505</name>
</gene>
<protein>
    <submittedName>
        <fullName evidence="1">Uncharacterized protein</fullName>
    </submittedName>
</protein>
<reference evidence="2" key="1">
    <citation type="submission" date="2015-11" db="EMBL/GenBank/DDBJ databases">
        <authorList>
            <person name="Anvar S.Y."/>
        </authorList>
    </citation>
    <scope>NUCLEOTIDE SEQUENCE [LARGE SCALE GENOMIC DNA]</scope>
</reference>
<evidence type="ECO:0000313" key="2">
    <source>
        <dbReference type="Proteomes" id="UP000064525"/>
    </source>
</evidence>
<accession>A0A0S4PSW6</accession>
<dbReference type="Proteomes" id="UP000064525">
    <property type="component" value="Chromosome I"/>
</dbReference>
<dbReference type="PATRIC" id="fig|76936.10.peg.493"/>
<evidence type="ECO:0000313" key="1">
    <source>
        <dbReference type="EMBL" id="CUU39391.1"/>
    </source>
</evidence>
<dbReference type="KEGG" id="hty:BN2458_PEG0505"/>
<name>A0A0S4PSW6_9HELI</name>
<organism evidence="1 2">
    <name type="scientific">Helicobacter typhlonius</name>
    <dbReference type="NCBI Taxonomy" id="76936"/>
    <lineage>
        <taxon>Bacteria</taxon>
        <taxon>Pseudomonadati</taxon>
        <taxon>Campylobacterota</taxon>
        <taxon>Epsilonproteobacteria</taxon>
        <taxon>Campylobacterales</taxon>
        <taxon>Helicobacteraceae</taxon>
        <taxon>Helicobacter</taxon>
    </lineage>
</organism>
<dbReference type="EMBL" id="LN907858">
    <property type="protein sequence ID" value="CUU39391.1"/>
    <property type="molecule type" value="Genomic_DNA"/>
</dbReference>
<dbReference type="AlphaFoldDB" id="A0A0S4PSW6"/>
<proteinExistence type="predicted"/>
<sequence>MKCALAYGLHHERIRICKNRVRYDLLRGFYIVFHIFALQ</sequence>